<evidence type="ECO:0000256" key="7">
    <source>
        <dbReference type="ARBA" id="ARBA00023180"/>
    </source>
</evidence>
<evidence type="ECO:0000256" key="2">
    <source>
        <dbReference type="ARBA" id="ARBA00005375"/>
    </source>
</evidence>
<dbReference type="Gene3D" id="3.40.50.1240">
    <property type="entry name" value="Phosphoglycerate mutase-like"/>
    <property type="match status" value="1"/>
</dbReference>
<dbReference type="EMBL" id="OV651813">
    <property type="protein sequence ID" value="CAH1098916.1"/>
    <property type="molecule type" value="Genomic_DNA"/>
</dbReference>
<reference evidence="9" key="1">
    <citation type="submission" date="2022-01" db="EMBL/GenBank/DDBJ databases">
        <authorList>
            <person name="King R."/>
        </authorList>
    </citation>
    <scope>NUCLEOTIDE SEQUENCE</scope>
</reference>
<accession>A0A9P0G5P9</accession>
<dbReference type="CDD" id="cd07061">
    <property type="entry name" value="HP_HAP_like"/>
    <property type="match status" value="1"/>
</dbReference>
<feature type="signal peptide" evidence="8">
    <location>
        <begin position="1"/>
        <end position="16"/>
    </location>
</feature>
<evidence type="ECO:0000256" key="4">
    <source>
        <dbReference type="ARBA" id="ARBA00022729"/>
    </source>
</evidence>
<dbReference type="OrthoDB" id="6723085at2759"/>
<gene>
    <name evidence="9" type="ORF">PSYICH_LOCUS1205</name>
</gene>
<comment type="catalytic activity">
    <reaction evidence="1">
        <text>a phosphate monoester + H2O = an alcohol + phosphate</text>
        <dbReference type="Rhea" id="RHEA:15017"/>
        <dbReference type="ChEBI" id="CHEBI:15377"/>
        <dbReference type="ChEBI" id="CHEBI:30879"/>
        <dbReference type="ChEBI" id="CHEBI:43474"/>
        <dbReference type="ChEBI" id="CHEBI:67140"/>
        <dbReference type="EC" id="3.1.3.2"/>
    </reaction>
</comment>
<keyword evidence="6" id="KW-1015">Disulfide bond</keyword>
<dbReference type="Pfam" id="PF00328">
    <property type="entry name" value="His_Phos_2"/>
    <property type="match status" value="1"/>
</dbReference>
<dbReference type="InterPro" id="IPR029033">
    <property type="entry name" value="His_PPase_superfam"/>
</dbReference>
<comment type="similarity">
    <text evidence="2">Belongs to the histidine acid phosphatase family.</text>
</comment>
<keyword evidence="5" id="KW-0378">Hydrolase</keyword>
<evidence type="ECO:0000313" key="9">
    <source>
        <dbReference type="EMBL" id="CAH1098916.1"/>
    </source>
</evidence>
<evidence type="ECO:0000256" key="6">
    <source>
        <dbReference type="ARBA" id="ARBA00023157"/>
    </source>
</evidence>
<dbReference type="InterPro" id="IPR050645">
    <property type="entry name" value="Histidine_acid_phosphatase"/>
</dbReference>
<evidence type="ECO:0000256" key="8">
    <source>
        <dbReference type="SAM" id="SignalP"/>
    </source>
</evidence>
<dbReference type="AlphaFoldDB" id="A0A9P0G5P9"/>
<evidence type="ECO:0000256" key="3">
    <source>
        <dbReference type="ARBA" id="ARBA00012646"/>
    </source>
</evidence>
<dbReference type="PANTHER" id="PTHR11567">
    <property type="entry name" value="ACID PHOSPHATASE-RELATED"/>
    <property type="match status" value="1"/>
</dbReference>
<keyword evidence="7" id="KW-0325">Glycoprotein</keyword>
<dbReference type="InterPro" id="IPR033379">
    <property type="entry name" value="Acid_Pase_AS"/>
</dbReference>
<dbReference type="PANTHER" id="PTHR11567:SF211">
    <property type="entry name" value="PROSTATIC ACID PHOSPHATASE"/>
    <property type="match status" value="1"/>
</dbReference>
<keyword evidence="4 8" id="KW-0732">Signal</keyword>
<proteinExistence type="inferred from homology"/>
<dbReference type="SUPFAM" id="SSF53254">
    <property type="entry name" value="Phosphoglycerate mutase-like"/>
    <property type="match status" value="1"/>
</dbReference>
<dbReference type="GO" id="GO:0003993">
    <property type="term" value="F:acid phosphatase activity"/>
    <property type="evidence" value="ECO:0007669"/>
    <property type="project" value="UniProtKB-EC"/>
</dbReference>
<evidence type="ECO:0000256" key="1">
    <source>
        <dbReference type="ARBA" id="ARBA00000032"/>
    </source>
</evidence>
<dbReference type="Proteomes" id="UP001153636">
    <property type="component" value="Chromosome 1"/>
</dbReference>
<feature type="chain" id="PRO_5040302761" description="acid phosphatase" evidence="8">
    <location>
        <begin position="17"/>
        <end position="359"/>
    </location>
</feature>
<evidence type="ECO:0000313" key="10">
    <source>
        <dbReference type="Proteomes" id="UP001153636"/>
    </source>
</evidence>
<organism evidence="9 10">
    <name type="scientific">Psylliodes chrysocephalus</name>
    <dbReference type="NCBI Taxonomy" id="3402493"/>
    <lineage>
        <taxon>Eukaryota</taxon>
        <taxon>Metazoa</taxon>
        <taxon>Ecdysozoa</taxon>
        <taxon>Arthropoda</taxon>
        <taxon>Hexapoda</taxon>
        <taxon>Insecta</taxon>
        <taxon>Pterygota</taxon>
        <taxon>Neoptera</taxon>
        <taxon>Endopterygota</taxon>
        <taxon>Coleoptera</taxon>
        <taxon>Polyphaga</taxon>
        <taxon>Cucujiformia</taxon>
        <taxon>Chrysomeloidea</taxon>
        <taxon>Chrysomelidae</taxon>
        <taxon>Galerucinae</taxon>
        <taxon>Alticini</taxon>
        <taxon>Psylliodes</taxon>
    </lineage>
</organism>
<dbReference type="InterPro" id="IPR000560">
    <property type="entry name" value="His_Pase_clade-2"/>
</dbReference>
<dbReference type="EC" id="3.1.3.2" evidence="3"/>
<sequence length="359" mass="41373">MFKAACLILSVAVVNATSNDNLISVVQIFRHGQRTPAKFYTTDPYKDIDTYWRGLDFAQLTNEGKRQHYALGQFSRKRYAGWLPEVYNKRDIYVQTTDVDRTHMSAQANLNGLYPPKSSGVWRKNVNWQPIPIHPGDPRVLFTFRYGCPLYNKLLVQADSSEEFKNLNKLYESMFKYISEYTNSSITNLSEAYYLYDALHIEEQMGYPLPSWTHAVYPEPIRTLALTLFEKFVYDDQMKKLFTGTLLNDIIEHFEAIIADPTSTPKYQMMSGHDSNIYSILKSVGQTPTKPVPFAVSLWFELRRVNFIHVVQLWMRSNDKLTQLSIKGCELNCPLTKVKTLLSDVLIDLESAEALCVKV</sequence>
<keyword evidence="10" id="KW-1185">Reference proteome</keyword>
<evidence type="ECO:0000256" key="5">
    <source>
        <dbReference type="ARBA" id="ARBA00022801"/>
    </source>
</evidence>
<dbReference type="PROSITE" id="PS00616">
    <property type="entry name" value="HIS_ACID_PHOSPHAT_1"/>
    <property type="match status" value="1"/>
</dbReference>
<protein>
    <recommendedName>
        <fullName evidence="3">acid phosphatase</fullName>
        <ecNumber evidence="3">3.1.3.2</ecNumber>
    </recommendedName>
</protein>
<name>A0A9P0G5P9_9CUCU</name>